<dbReference type="InterPro" id="IPR004316">
    <property type="entry name" value="SWEET_rpt"/>
</dbReference>
<evidence type="ECO:0008006" key="4">
    <source>
        <dbReference type="Google" id="ProtNLM"/>
    </source>
</evidence>
<dbReference type="Gene3D" id="1.20.1280.290">
    <property type="match status" value="1"/>
</dbReference>
<feature type="transmembrane region" description="Helical" evidence="1">
    <location>
        <begin position="65"/>
        <end position="86"/>
    </location>
</feature>
<dbReference type="RefSeq" id="WP_007243431.1">
    <property type="nucleotide sequence ID" value="NZ_LT906463.1"/>
</dbReference>
<accession>A0A377J0A9</accession>
<feature type="transmembrane region" description="Helical" evidence="1">
    <location>
        <begin position="38"/>
        <end position="59"/>
    </location>
</feature>
<keyword evidence="3" id="KW-1185">Reference proteome</keyword>
<gene>
    <name evidence="2" type="ORF">NCTC13335_01723</name>
</gene>
<keyword evidence="1" id="KW-0472">Membrane</keyword>
<dbReference type="OrthoDB" id="9794653at2"/>
<name>A0A377J0A9_9PAST</name>
<dbReference type="Pfam" id="PF03083">
    <property type="entry name" value="MtN3_slv"/>
    <property type="match status" value="1"/>
</dbReference>
<evidence type="ECO:0000313" key="3">
    <source>
        <dbReference type="Proteomes" id="UP000255264"/>
    </source>
</evidence>
<dbReference type="AlphaFoldDB" id="A0A377J0A9"/>
<evidence type="ECO:0000313" key="2">
    <source>
        <dbReference type="EMBL" id="STO93809.1"/>
    </source>
</evidence>
<protein>
    <recommendedName>
        <fullName evidence="4">Sugar efflux transporter for intercellular exchange</fullName>
    </recommendedName>
</protein>
<reference evidence="2 3" key="1">
    <citation type="submission" date="2018-06" db="EMBL/GenBank/DDBJ databases">
        <authorList>
            <consortium name="Pathogen Informatics"/>
            <person name="Doyle S."/>
        </authorList>
    </citation>
    <scope>NUCLEOTIDE SEQUENCE [LARGE SCALE GENOMIC DNA]</scope>
    <source>
        <strain evidence="2 3">NCTC13335</strain>
    </source>
</reference>
<sequence length="87" mass="9513">MKNSRFITILGWVATFTAVCMYVAYIQQIDMNLNGQKGGAIQPLATAINCTLWVIYGLFKEKRDLPVALANAPGVFLGLATFITAIM</sequence>
<feature type="transmembrane region" description="Helical" evidence="1">
    <location>
        <begin position="6"/>
        <end position="26"/>
    </location>
</feature>
<dbReference type="GO" id="GO:0016020">
    <property type="term" value="C:membrane"/>
    <property type="evidence" value="ECO:0007669"/>
    <property type="project" value="InterPro"/>
</dbReference>
<keyword evidence="1" id="KW-0812">Transmembrane</keyword>
<evidence type="ECO:0000256" key="1">
    <source>
        <dbReference type="SAM" id="Phobius"/>
    </source>
</evidence>
<proteinExistence type="predicted"/>
<dbReference type="EMBL" id="UGHS01000004">
    <property type="protein sequence ID" value="STO93809.1"/>
    <property type="molecule type" value="Genomic_DNA"/>
</dbReference>
<keyword evidence="1" id="KW-1133">Transmembrane helix</keyword>
<organism evidence="2 3">
    <name type="scientific">Haemophilus pittmaniae</name>
    <dbReference type="NCBI Taxonomy" id="249188"/>
    <lineage>
        <taxon>Bacteria</taxon>
        <taxon>Pseudomonadati</taxon>
        <taxon>Pseudomonadota</taxon>
        <taxon>Gammaproteobacteria</taxon>
        <taxon>Pasteurellales</taxon>
        <taxon>Pasteurellaceae</taxon>
        <taxon>Haemophilus</taxon>
    </lineage>
</organism>
<dbReference type="Proteomes" id="UP000255264">
    <property type="component" value="Unassembled WGS sequence"/>
</dbReference>